<dbReference type="SMART" id="SM00318">
    <property type="entry name" value="SNc"/>
    <property type="match status" value="1"/>
</dbReference>
<evidence type="ECO:0000313" key="3">
    <source>
        <dbReference type="Proteomes" id="UP000265619"/>
    </source>
</evidence>
<proteinExistence type="predicted"/>
<organism evidence="2 3">
    <name type="scientific">Acidovorax cavernicola</name>
    <dbReference type="NCBI Taxonomy" id="1675792"/>
    <lineage>
        <taxon>Bacteria</taxon>
        <taxon>Pseudomonadati</taxon>
        <taxon>Pseudomonadota</taxon>
        <taxon>Betaproteobacteria</taxon>
        <taxon>Burkholderiales</taxon>
        <taxon>Comamonadaceae</taxon>
        <taxon>Acidovorax</taxon>
    </lineage>
</organism>
<gene>
    <name evidence="2" type="ORF">D3H34_18400</name>
</gene>
<evidence type="ECO:0000259" key="1">
    <source>
        <dbReference type="PROSITE" id="PS50830"/>
    </source>
</evidence>
<evidence type="ECO:0000313" key="2">
    <source>
        <dbReference type="EMBL" id="RIX77774.1"/>
    </source>
</evidence>
<sequence>MVFLPFTTHARSQTCFVVSIHSGDTLTARCGDAANAGAWRRVRLQGIDAPKPGQPFAEQARQKMHDMVRLKPADVDCDAPASRDSEFICRVMVAPDSAPNGPRTLDAGLALLTVGLARWQPAHAQRLSPQERGQYEFAEVEAKARRAGFWKDAQPARP</sequence>
<dbReference type="Gene3D" id="2.40.50.90">
    <property type="match status" value="1"/>
</dbReference>
<accession>A0A9X8D3L5</accession>
<dbReference type="Pfam" id="PF00565">
    <property type="entry name" value="SNase"/>
    <property type="match status" value="1"/>
</dbReference>
<keyword evidence="3" id="KW-1185">Reference proteome</keyword>
<protein>
    <submittedName>
        <fullName evidence="2">Thermonuclease family protein</fullName>
    </submittedName>
</protein>
<dbReference type="PROSITE" id="PS50830">
    <property type="entry name" value="TNASE_3"/>
    <property type="match status" value="1"/>
</dbReference>
<dbReference type="OrthoDB" id="9805504at2"/>
<dbReference type="InterPro" id="IPR016071">
    <property type="entry name" value="Staphylococal_nuclease_OB-fold"/>
</dbReference>
<name>A0A9X8D3L5_9BURK</name>
<dbReference type="EMBL" id="QXMN01000023">
    <property type="protein sequence ID" value="RIX77774.1"/>
    <property type="molecule type" value="Genomic_DNA"/>
</dbReference>
<dbReference type="SUPFAM" id="SSF50199">
    <property type="entry name" value="Staphylococcal nuclease"/>
    <property type="match status" value="1"/>
</dbReference>
<dbReference type="InterPro" id="IPR035437">
    <property type="entry name" value="SNase_OB-fold_sf"/>
</dbReference>
<dbReference type="Proteomes" id="UP000265619">
    <property type="component" value="Unassembled WGS sequence"/>
</dbReference>
<feature type="domain" description="TNase-like" evidence="1">
    <location>
        <begin position="11"/>
        <end position="152"/>
    </location>
</feature>
<reference evidence="2 3" key="1">
    <citation type="submission" date="2018-09" db="EMBL/GenBank/DDBJ databases">
        <title>Acidovorax cavernicola nov. sp. isolated from Gruta de las Maravillas (Aracena, Spain).</title>
        <authorList>
            <person name="Jurado V."/>
            <person name="Gutierrez-Patricio S."/>
            <person name="Gonzalez-Pimentel J.L."/>
            <person name="Miller A.Z."/>
            <person name="Laiz L."/>
            <person name="Saiz-Jimenez C."/>
        </authorList>
    </citation>
    <scope>NUCLEOTIDE SEQUENCE [LARGE SCALE GENOMIC DNA]</scope>
    <source>
        <strain evidence="2 3">1011MAR4D40.2</strain>
    </source>
</reference>
<comment type="caution">
    <text evidence="2">The sequence shown here is derived from an EMBL/GenBank/DDBJ whole genome shotgun (WGS) entry which is preliminary data.</text>
</comment>
<dbReference type="AlphaFoldDB" id="A0A9X8D3L5"/>